<dbReference type="GO" id="GO:0000160">
    <property type="term" value="P:phosphorelay signal transduction system"/>
    <property type="evidence" value="ECO:0007669"/>
    <property type="project" value="UniProtKB-KW"/>
</dbReference>
<dbReference type="AlphaFoldDB" id="A0A501PHD7"/>
<feature type="domain" description="HPt" evidence="3">
    <location>
        <begin position="16"/>
        <end position="109"/>
    </location>
</feature>
<proteinExistence type="predicted"/>
<protein>
    <submittedName>
        <fullName evidence="4">Hpt domain-containing protein</fullName>
    </submittedName>
</protein>
<dbReference type="PROSITE" id="PS50894">
    <property type="entry name" value="HPT"/>
    <property type="match status" value="1"/>
</dbReference>
<gene>
    <name evidence="4" type="ORF">FIV46_10095</name>
</gene>
<organism evidence="4 5">
    <name type="scientific">Emcibacter nanhaiensis</name>
    <dbReference type="NCBI Taxonomy" id="1505037"/>
    <lineage>
        <taxon>Bacteria</taxon>
        <taxon>Pseudomonadati</taxon>
        <taxon>Pseudomonadota</taxon>
        <taxon>Alphaproteobacteria</taxon>
        <taxon>Emcibacterales</taxon>
        <taxon>Emcibacteraceae</taxon>
        <taxon>Emcibacter</taxon>
    </lineage>
</organism>
<feature type="modified residue" description="Phosphohistidine" evidence="2">
    <location>
        <position position="55"/>
    </location>
</feature>
<dbReference type="InterPro" id="IPR036641">
    <property type="entry name" value="HPT_dom_sf"/>
</dbReference>
<keyword evidence="1" id="KW-0902">Two-component regulatory system</keyword>
<dbReference type="SUPFAM" id="SSF47226">
    <property type="entry name" value="Histidine-containing phosphotransfer domain, HPT domain"/>
    <property type="match status" value="1"/>
</dbReference>
<reference evidence="5" key="1">
    <citation type="submission" date="2019-06" db="EMBL/GenBank/DDBJ databases">
        <title>The complete genome of Emcibacter congregatus ZYLT.</title>
        <authorList>
            <person name="Zhao Z."/>
        </authorList>
    </citation>
    <scope>NUCLEOTIDE SEQUENCE [LARGE SCALE GENOMIC DNA]</scope>
    <source>
        <strain evidence="5">MCCC 1A06723</strain>
    </source>
</reference>
<dbReference type="GO" id="GO:0004672">
    <property type="term" value="F:protein kinase activity"/>
    <property type="evidence" value="ECO:0007669"/>
    <property type="project" value="UniProtKB-ARBA"/>
</dbReference>
<dbReference type="EMBL" id="VFIY01000010">
    <property type="protein sequence ID" value="TPD59829.1"/>
    <property type="molecule type" value="Genomic_DNA"/>
</dbReference>
<dbReference type="Proteomes" id="UP000319148">
    <property type="component" value="Unassembled WGS sequence"/>
</dbReference>
<dbReference type="RefSeq" id="WP_139940800.1">
    <property type="nucleotide sequence ID" value="NZ_JBHSYP010000006.1"/>
</dbReference>
<comment type="caution">
    <text evidence="4">The sequence shown here is derived from an EMBL/GenBank/DDBJ whole genome shotgun (WGS) entry which is preliminary data.</text>
</comment>
<evidence type="ECO:0000313" key="5">
    <source>
        <dbReference type="Proteomes" id="UP000319148"/>
    </source>
</evidence>
<evidence type="ECO:0000313" key="4">
    <source>
        <dbReference type="EMBL" id="TPD59829.1"/>
    </source>
</evidence>
<dbReference type="Pfam" id="PF01627">
    <property type="entry name" value="Hpt"/>
    <property type="match status" value="1"/>
</dbReference>
<name>A0A501PHD7_9PROT</name>
<evidence type="ECO:0000256" key="1">
    <source>
        <dbReference type="ARBA" id="ARBA00023012"/>
    </source>
</evidence>
<dbReference type="Gene3D" id="1.20.120.160">
    <property type="entry name" value="HPT domain"/>
    <property type="match status" value="1"/>
</dbReference>
<evidence type="ECO:0000259" key="3">
    <source>
        <dbReference type="PROSITE" id="PS50894"/>
    </source>
</evidence>
<accession>A0A501PHD7</accession>
<sequence length="125" mass="13890">MTIVDENCLEELAVYLGDQLHEVLEKYISDGDAYVARLRDSLLAGDFKGLADIAHPLKSTSQQIGAGSVAAIAREIEVNARRENDLDYAELIDRLPEQFEQVERFLRDYMARQGTASTSASWPGS</sequence>
<evidence type="ECO:0000256" key="2">
    <source>
        <dbReference type="PROSITE-ProRule" id="PRU00110"/>
    </source>
</evidence>
<keyword evidence="2" id="KW-0597">Phosphoprotein</keyword>
<dbReference type="InterPro" id="IPR008207">
    <property type="entry name" value="Sig_transdc_His_kin_Hpt_dom"/>
</dbReference>
<keyword evidence="5" id="KW-1185">Reference proteome</keyword>